<feature type="domain" description="MAM" evidence="2">
    <location>
        <begin position="262"/>
        <end position="312"/>
    </location>
</feature>
<accession>A0A914B8S7</accession>
<dbReference type="PANTHER" id="PTHR23282">
    <property type="entry name" value="APICAL ENDOSOMAL GLYCOPROTEIN PRECURSOR"/>
    <property type="match status" value="1"/>
</dbReference>
<dbReference type="SUPFAM" id="SSF49899">
    <property type="entry name" value="Concanavalin A-like lectins/glucanases"/>
    <property type="match status" value="3"/>
</dbReference>
<dbReference type="GeneID" id="119740544"/>
<dbReference type="EnsemblMetazoa" id="XM_038215889.1">
    <property type="protein sequence ID" value="XP_038071817.1"/>
    <property type="gene ID" value="LOC119740544"/>
</dbReference>
<sequence>MYGHNVGTLNVYTETNGVLGSARWSQSGYTKESKWYEASISIDPGSEFKLVFISENAVGSQGNIAIDDISLSDGVCSALPPNTPDPSFLVDCDFDDAIHLCHYTNSKNDDGDWYRDSGSMNGVSIGPRSDHTTGNSSGYYLHTPDYGSNKPHLEGVTVVAPASGACITFWYHMYGYNIGTLNVYTETNGVLGSARWSQSGYTTESKWYEVSISIDPGSEFKLVFISENAVGSQGNVAIDDISLSDGVCSALPPNTPDPFFLVDCDFDDAIHLCHYTNSKNDDGDWYRESGSMNGVSIGPRSDHTTGNYKSNI</sequence>
<dbReference type="RefSeq" id="XP_038071817.1">
    <property type="nucleotide sequence ID" value="XM_038215889.1"/>
</dbReference>
<dbReference type="PRINTS" id="PR00020">
    <property type="entry name" value="MAMDOMAIN"/>
</dbReference>
<feature type="domain" description="MAM" evidence="2">
    <location>
        <begin position="1"/>
        <end position="78"/>
    </location>
</feature>
<dbReference type="InterPro" id="IPR000998">
    <property type="entry name" value="MAM_dom"/>
</dbReference>
<dbReference type="AlphaFoldDB" id="A0A914B8S7"/>
<reference evidence="3" key="1">
    <citation type="submission" date="2022-11" db="UniProtKB">
        <authorList>
            <consortium name="EnsemblMetazoa"/>
        </authorList>
    </citation>
    <scope>IDENTIFICATION</scope>
</reference>
<dbReference type="Pfam" id="PF00629">
    <property type="entry name" value="MAM"/>
    <property type="match status" value="2"/>
</dbReference>
<name>A0A914B8S7_PATMI</name>
<evidence type="ECO:0000313" key="4">
    <source>
        <dbReference type="Proteomes" id="UP000887568"/>
    </source>
</evidence>
<dbReference type="InterPro" id="IPR013320">
    <property type="entry name" value="ConA-like_dom_sf"/>
</dbReference>
<evidence type="ECO:0000259" key="2">
    <source>
        <dbReference type="PROSITE" id="PS50060"/>
    </source>
</evidence>
<evidence type="ECO:0000313" key="3">
    <source>
        <dbReference type="EnsemblMetazoa" id="XP_038071817.1"/>
    </source>
</evidence>
<dbReference type="OMA" id="WVINICI"/>
<dbReference type="OrthoDB" id="412155at2759"/>
<dbReference type="CDD" id="cd06263">
    <property type="entry name" value="MAM"/>
    <property type="match status" value="1"/>
</dbReference>
<proteinExistence type="predicted"/>
<feature type="domain" description="MAM" evidence="2">
    <location>
        <begin position="90"/>
        <end position="250"/>
    </location>
</feature>
<protein>
    <recommendedName>
        <fullName evidence="2">MAM domain-containing protein</fullName>
    </recommendedName>
</protein>
<feature type="region of interest" description="Disordered" evidence="1">
    <location>
        <begin position="291"/>
        <end position="312"/>
    </location>
</feature>
<dbReference type="Gene3D" id="2.60.120.200">
    <property type="match status" value="3"/>
</dbReference>
<dbReference type="SMART" id="SM00137">
    <property type="entry name" value="MAM"/>
    <property type="match status" value="1"/>
</dbReference>
<dbReference type="PROSITE" id="PS50060">
    <property type="entry name" value="MAM_2"/>
    <property type="match status" value="3"/>
</dbReference>
<keyword evidence="4" id="KW-1185">Reference proteome</keyword>
<organism evidence="3 4">
    <name type="scientific">Patiria miniata</name>
    <name type="common">Bat star</name>
    <name type="synonym">Asterina miniata</name>
    <dbReference type="NCBI Taxonomy" id="46514"/>
    <lineage>
        <taxon>Eukaryota</taxon>
        <taxon>Metazoa</taxon>
        <taxon>Echinodermata</taxon>
        <taxon>Eleutherozoa</taxon>
        <taxon>Asterozoa</taxon>
        <taxon>Asteroidea</taxon>
        <taxon>Valvatacea</taxon>
        <taxon>Valvatida</taxon>
        <taxon>Asterinidae</taxon>
        <taxon>Patiria</taxon>
    </lineage>
</organism>
<dbReference type="InterPro" id="IPR051560">
    <property type="entry name" value="MAM_domain-containing"/>
</dbReference>
<dbReference type="GO" id="GO:0016020">
    <property type="term" value="C:membrane"/>
    <property type="evidence" value="ECO:0007669"/>
    <property type="project" value="InterPro"/>
</dbReference>
<dbReference type="PANTHER" id="PTHR23282:SF148">
    <property type="entry name" value="MAM DOMAIN-CONTAINING PROTEIN"/>
    <property type="match status" value="1"/>
</dbReference>
<evidence type="ECO:0000256" key="1">
    <source>
        <dbReference type="SAM" id="MobiDB-lite"/>
    </source>
</evidence>
<dbReference type="Proteomes" id="UP000887568">
    <property type="component" value="Unplaced"/>
</dbReference>